<keyword evidence="1" id="KW-0812">Transmembrane</keyword>
<proteinExistence type="predicted"/>
<organism evidence="2 3">
    <name type="scientific">Formimonas warabiya</name>
    <dbReference type="NCBI Taxonomy" id="1761012"/>
    <lineage>
        <taxon>Bacteria</taxon>
        <taxon>Bacillati</taxon>
        <taxon>Bacillota</taxon>
        <taxon>Clostridia</taxon>
        <taxon>Eubacteriales</taxon>
        <taxon>Peptococcaceae</taxon>
        <taxon>Candidatus Formimonas</taxon>
    </lineage>
</organism>
<accession>A0A3G1KPT4</accession>
<evidence type="ECO:0000313" key="3">
    <source>
        <dbReference type="Proteomes" id="UP000323521"/>
    </source>
</evidence>
<gene>
    <name evidence="2" type="ORF">DCMF_06320</name>
</gene>
<evidence type="ECO:0000256" key="1">
    <source>
        <dbReference type="SAM" id="Phobius"/>
    </source>
</evidence>
<evidence type="ECO:0000313" key="2">
    <source>
        <dbReference type="EMBL" id="ATW24446.1"/>
    </source>
</evidence>
<dbReference type="KEGG" id="fwa:DCMF_06320"/>
<dbReference type="EMBL" id="CP017634">
    <property type="protein sequence ID" value="ATW24446.1"/>
    <property type="molecule type" value="Genomic_DNA"/>
</dbReference>
<protein>
    <submittedName>
        <fullName evidence="2">Uncharacterized protein</fullName>
    </submittedName>
</protein>
<name>A0A3G1KPT4_FORW1</name>
<reference evidence="2 3" key="1">
    <citation type="submission" date="2016-10" db="EMBL/GenBank/DDBJ databases">
        <title>Complete Genome Sequence of Peptococcaceae strain DCMF.</title>
        <authorList>
            <person name="Edwards R.J."/>
            <person name="Holland S.I."/>
            <person name="Deshpande N.P."/>
            <person name="Wong Y.K."/>
            <person name="Ertan H."/>
            <person name="Manefield M."/>
            <person name="Russell T.L."/>
            <person name="Lee M.J."/>
        </authorList>
    </citation>
    <scope>NUCLEOTIDE SEQUENCE [LARGE SCALE GENOMIC DNA]</scope>
    <source>
        <strain evidence="2 3">DCMF</strain>
    </source>
</reference>
<feature type="transmembrane region" description="Helical" evidence="1">
    <location>
        <begin position="12"/>
        <end position="36"/>
    </location>
</feature>
<keyword evidence="1" id="KW-0472">Membrane</keyword>
<keyword evidence="3" id="KW-1185">Reference proteome</keyword>
<feature type="transmembrane region" description="Helical" evidence="1">
    <location>
        <begin position="90"/>
        <end position="111"/>
    </location>
</feature>
<feature type="transmembrane region" description="Helical" evidence="1">
    <location>
        <begin position="56"/>
        <end position="83"/>
    </location>
</feature>
<feature type="transmembrane region" description="Helical" evidence="1">
    <location>
        <begin position="123"/>
        <end position="144"/>
    </location>
</feature>
<dbReference type="RefSeq" id="WP_148133640.1">
    <property type="nucleotide sequence ID" value="NZ_CP017634.1"/>
</dbReference>
<keyword evidence="1" id="KW-1133">Transmembrane helix</keyword>
<sequence length="151" mass="16807">MSRFVIKDFYVAGLLIGMIGGIIHNLLLLVLILLGIKTRTYWKDMADVFFNTPQVTYWSAQLFGVITSIIMAGYNGVVIAILIKLTGRDYLYVKSVSVSSGVGLFVFMVIYPALGLNFLQHLIVTNYVALFSFIFYGLVIGALLNQFTDFG</sequence>
<dbReference type="Proteomes" id="UP000323521">
    <property type="component" value="Chromosome"/>
</dbReference>
<dbReference type="AlphaFoldDB" id="A0A3G1KPT4"/>